<dbReference type="eggNOG" id="KOG1005">
    <property type="taxonomic scope" value="Eukaryota"/>
</dbReference>
<evidence type="ECO:0000256" key="3">
    <source>
        <dbReference type="RuleBase" id="RU365061"/>
    </source>
</evidence>
<dbReference type="GO" id="GO:0000333">
    <property type="term" value="C:telomerase catalytic core complex"/>
    <property type="evidence" value="ECO:0007669"/>
    <property type="project" value="TreeGrafter"/>
</dbReference>
<keyword evidence="3 5" id="KW-0695">RNA-directed DNA polymerase</keyword>
<accession>R8BMD6</accession>
<dbReference type="HOGENOM" id="CLU_612786_0_0_1"/>
<comment type="function">
    <text evidence="3">Telomerase is a ribonucleoprotein enzyme essential for the replication of chromosome termini in most eukaryotes. It elongates telomeres. It is a reverse transcriptase that adds simple sequence repeats to chromosome ends by copying a template sequence within the RNA component of the enzyme.</text>
</comment>
<dbReference type="GO" id="GO:0003720">
    <property type="term" value="F:telomerase activity"/>
    <property type="evidence" value="ECO:0007669"/>
    <property type="project" value="InterPro"/>
</dbReference>
<dbReference type="Proteomes" id="UP000014074">
    <property type="component" value="Unassembled WGS sequence"/>
</dbReference>
<dbReference type="CDD" id="cd01648">
    <property type="entry name" value="TERT"/>
    <property type="match status" value="1"/>
</dbReference>
<dbReference type="Pfam" id="PF00078">
    <property type="entry name" value="RVT_1"/>
    <property type="match status" value="1"/>
</dbReference>
<evidence type="ECO:0000313" key="6">
    <source>
        <dbReference type="Proteomes" id="UP000014074"/>
    </source>
</evidence>
<evidence type="ECO:0000313" key="5">
    <source>
        <dbReference type="EMBL" id="EOO00543.1"/>
    </source>
</evidence>
<dbReference type="AlphaFoldDB" id="R8BMD6"/>
<keyword evidence="3" id="KW-0808">Transferase</keyword>
<keyword evidence="3" id="KW-0779">Telomere</keyword>
<dbReference type="Gene3D" id="3.30.70.2630">
    <property type="match status" value="1"/>
</dbReference>
<organism evidence="5 6">
    <name type="scientific">Phaeoacremonium minimum (strain UCR-PA7)</name>
    <name type="common">Esca disease fungus</name>
    <name type="synonym">Togninia minima</name>
    <dbReference type="NCBI Taxonomy" id="1286976"/>
    <lineage>
        <taxon>Eukaryota</taxon>
        <taxon>Fungi</taxon>
        <taxon>Dikarya</taxon>
        <taxon>Ascomycota</taxon>
        <taxon>Pezizomycotina</taxon>
        <taxon>Sordariomycetes</taxon>
        <taxon>Sordariomycetidae</taxon>
        <taxon>Togniniales</taxon>
        <taxon>Togniniaceae</taxon>
        <taxon>Phaeoacremonium</taxon>
    </lineage>
</organism>
<dbReference type="GO" id="GO:0000781">
    <property type="term" value="C:chromosome, telomeric region"/>
    <property type="evidence" value="ECO:0007669"/>
    <property type="project" value="UniProtKB-SubCell"/>
</dbReference>
<keyword evidence="3" id="KW-0539">Nucleus</keyword>
<dbReference type="InterPro" id="IPR043502">
    <property type="entry name" value="DNA/RNA_pol_sf"/>
</dbReference>
<dbReference type="GO" id="GO:0042162">
    <property type="term" value="F:telomeric DNA binding"/>
    <property type="evidence" value="ECO:0007669"/>
    <property type="project" value="TreeGrafter"/>
</dbReference>
<dbReference type="Gene3D" id="1.10.357.90">
    <property type="match status" value="1"/>
</dbReference>
<dbReference type="GO" id="GO:0070034">
    <property type="term" value="F:telomerase RNA binding"/>
    <property type="evidence" value="ECO:0007669"/>
    <property type="project" value="TreeGrafter"/>
</dbReference>
<proteinExistence type="inferred from homology"/>
<keyword evidence="3" id="KW-0460">Magnesium</keyword>
<dbReference type="EC" id="2.7.7.49" evidence="3"/>
<keyword evidence="3" id="KW-0548">Nucleotidyltransferase</keyword>
<dbReference type="GO" id="GO:0046872">
    <property type="term" value="F:metal ion binding"/>
    <property type="evidence" value="ECO:0007669"/>
    <property type="project" value="UniProtKB-KW"/>
</dbReference>
<dbReference type="KEGG" id="tmn:UCRPA7_3939"/>
<dbReference type="Pfam" id="PF21399">
    <property type="entry name" value="TERT_C"/>
    <property type="match status" value="1"/>
</dbReference>
<evidence type="ECO:0000259" key="4">
    <source>
        <dbReference type="PROSITE" id="PS50878"/>
    </source>
</evidence>
<evidence type="ECO:0000256" key="2">
    <source>
        <dbReference type="ARBA" id="ARBA00023128"/>
    </source>
</evidence>
<dbReference type="GO" id="GO:0007004">
    <property type="term" value="P:telomere maintenance via telomerase"/>
    <property type="evidence" value="ECO:0007669"/>
    <property type="project" value="TreeGrafter"/>
</dbReference>
<keyword evidence="3" id="KW-0479">Metal-binding</keyword>
<dbReference type="InterPro" id="IPR000477">
    <property type="entry name" value="RT_dom"/>
</dbReference>
<dbReference type="InterPro" id="IPR003545">
    <property type="entry name" value="Telomerase_RT"/>
</dbReference>
<keyword evidence="6" id="KW-1185">Reference proteome</keyword>
<gene>
    <name evidence="5" type="ORF">UCRPA7_3939</name>
</gene>
<dbReference type="RefSeq" id="XP_007914687.1">
    <property type="nucleotide sequence ID" value="XM_007916496.1"/>
</dbReference>
<dbReference type="GO" id="GO:0005739">
    <property type="term" value="C:mitochondrion"/>
    <property type="evidence" value="ECO:0007669"/>
    <property type="project" value="UniProtKB-SubCell"/>
</dbReference>
<comment type="catalytic activity">
    <reaction evidence="3">
        <text>DNA(n) + a 2'-deoxyribonucleoside 5'-triphosphate = DNA(n+1) + diphosphate</text>
        <dbReference type="Rhea" id="RHEA:22508"/>
        <dbReference type="Rhea" id="RHEA-COMP:17339"/>
        <dbReference type="Rhea" id="RHEA-COMP:17340"/>
        <dbReference type="ChEBI" id="CHEBI:33019"/>
        <dbReference type="ChEBI" id="CHEBI:61560"/>
        <dbReference type="ChEBI" id="CHEBI:173112"/>
        <dbReference type="EC" id="2.7.7.49"/>
    </reaction>
</comment>
<dbReference type="PROSITE" id="PS50878">
    <property type="entry name" value="RT_POL"/>
    <property type="match status" value="1"/>
</dbReference>
<dbReference type="PANTHER" id="PTHR12066">
    <property type="entry name" value="TELOMERASE REVERSE TRANSCRIPTASE"/>
    <property type="match status" value="1"/>
</dbReference>
<protein>
    <recommendedName>
        <fullName evidence="3">Telomerase reverse transcriptase</fullName>
        <ecNumber evidence="3">2.7.7.49</ecNumber>
    </recommendedName>
    <alternativeName>
        <fullName evidence="3">Telomerase catalytic subunit</fullName>
    </alternativeName>
</protein>
<dbReference type="OrthoDB" id="289721at2759"/>
<dbReference type="SUPFAM" id="SSF56672">
    <property type="entry name" value="DNA/RNA polymerases"/>
    <property type="match status" value="1"/>
</dbReference>
<name>R8BMD6_PHAM7</name>
<comment type="subcellular location">
    <subcellularLocation>
        <location evidence="1">Mitochondrion</location>
    </subcellularLocation>
    <subcellularLocation>
        <location evidence="3">Nucleus</location>
    </subcellularLocation>
    <subcellularLocation>
        <location evidence="3">Chromosome</location>
        <location evidence="3">Telomere</location>
    </subcellularLocation>
</comment>
<dbReference type="InterPro" id="IPR049139">
    <property type="entry name" value="TERT_C"/>
</dbReference>
<keyword evidence="2" id="KW-0496">Mitochondrion</keyword>
<reference evidence="6" key="1">
    <citation type="journal article" date="2013" name="Genome Announc.">
        <title>Draft genome sequence of the ascomycete Phaeoacremonium aleophilum strain UCR-PA7, a causal agent of the esca disease complex in grapevines.</title>
        <authorList>
            <person name="Blanco-Ulate B."/>
            <person name="Rolshausen P."/>
            <person name="Cantu D."/>
        </authorList>
    </citation>
    <scope>NUCLEOTIDE SEQUENCE [LARGE SCALE GENOMIC DNA]</scope>
    <source>
        <strain evidence="6">UCR-PA7</strain>
    </source>
</reference>
<dbReference type="PANTHER" id="PTHR12066:SF0">
    <property type="entry name" value="TELOMERASE REVERSE TRANSCRIPTASE"/>
    <property type="match status" value="1"/>
</dbReference>
<dbReference type="PRINTS" id="PR01365">
    <property type="entry name" value="TELOMERASERT"/>
</dbReference>
<evidence type="ECO:0000256" key="1">
    <source>
        <dbReference type="ARBA" id="ARBA00004173"/>
    </source>
</evidence>
<sequence>MLKLEKSLEHDRLGSTMFSVGDIYKRVKDYKQRLGLVKGKFYIAKVDVQAAFDTIPQQAIIDLMASVPTHKQYKIIKHVEVKPNDSGTLTGAATTRRWHSSAKAAKDASLFVDMIRKSLAPSRKNTIFIDSVVQKVHQSKDLLTLMTQHIQQNLVKIGKKYYRQKDGVPQGSILSSLLCNYFYADLERHHLEFLQSKDCLLLRLIDDFLLITTDKSKASRFVQVMHQGMPEYGVTVSPHKSLVNFDLDIDGLSVPRLPDGSTSFPYCGTRLNCRTLEIAKDRASTRDPVISNALTVEFARLPGQNFKRKVLNAFRIQSHLMFFDTTHNSPQTTLKNIYDALYETATKMWAYAKCLPRERQPGTQLLIQTIRELVDVSFLLLTSKSRKARYPGYECTVKKTQVLWLALHAFKRVLEKKQARYREFLAWLDVEIRKLAVKKDGCVNITL</sequence>
<feature type="domain" description="Reverse transcriptase" evidence="4">
    <location>
        <begin position="1"/>
        <end position="271"/>
    </location>
</feature>
<comment type="similarity">
    <text evidence="3">Belongs to the reverse transcriptase family. Telomerase subfamily.</text>
</comment>
<dbReference type="EMBL" id="KB933070">
    <property type="protein sequence ID" value="EOO00543.1"/>
    <property type="molecule type" value="Genomic_DNA"/>
</dbReference>
<keyword evidence="3" id="KW-0158">Chromosome</keyword>
<dbReference type="GeneID" id="19324337"/>